<evidence type="ECO:0000313" key="3">
    <source>
        <dbReference type="Proteomes" id="UP000611629"/>
    </source>
</evidence>
<dbReference type="Proteomes" id="UP000611629">
    <property type="component" value="Unassembled WGS sequence"/>
</dbReference>
<dbReference type="InterPro" id="IPR021139">
    <property type="entry name" value="NYN"/>
</dbReference>
<dbReference type="RefSeq" id="WP_179238253.1">
    <property type="nucleotide sequence ID" value="NZ_JACBNQ010000010.1"/>
</dbReference>
<evidence type="ECO:0000259" key="1">
    <source>
        <dbReference type="PROSITE" id="PS51644"/>
    </source>
</evidence>
<proteinExistence type="predicted"/>
<dbReference type="PANTHER" id="PTHR35811:SF1">
    <property type="entry name" value="HTH OST-TYPE DOMAIN-CONTAINING PROTEIN"/>
    <property type="match status" value="1"/>
</dbReference>
<dbReference type="InterPro" id="IPR025605">
    <property type="entry name" value="OST-HTH/LOTUS_dom"/>
</dbReference>
<feature type="domain" description="HTH OST-type" evidence="1">
    <location>
        <begin position="165"/>
        <end position="241"/>
    </location>
</feature>
<reference evidence="2" key="1">
    <citation type="submission" date="2020-07" db="EMBL/GenBank/DDBJ databases">
        <title>Genomic analysis of a strain of Sedimentibacter Hydroxybenzoicus DSM7310.</title>
        <authorList>
            <person name="Ma S."/>
        </authorList>
    </citation>
    <scope>NUCLEOTIDE SEQUENCE</scope>
    <source>
        <strain evidence="2">DSM 7310</strain>
    </source>
</reference>
<keyword evidence="3" id="KW-1185">Reference proteome</keyword>
<dbReference type="GO" id="GO:0004540">
    <property type="term" value="F:RNA nuclease activity"/>
    <property type="evidence" value="ECO:0007669"/>
    <property type="project" value="InterPro"/>
</dbReference>
<organism evidence="2 3">
    <name type="scientific">Sedimentibacter hydroxybenzoicus DSM 7310</name>
    <dbReference type="NCBI Taxonomy" id="1123245"/>
    <lineage>
        <taxon>Bacteria</taxon>
        <taxon>Bacillati</taxon>
        <taxon>Bacillota</taxon>
        <taxon>Tissierellia</taxon>
        <taxon>Sedimentibacter</taxon>
    </lineage>
</organism>
<dbReference type="InterPro" id="IPR041966">
    <property type="entry name" value="LOTUS-like"/>
</dbReference>
<name>A0A974BKH9_SEDHY</name>
<dbReference type="Gene3D" id="3.30.420.610">
    <property type="entry name" value="LOTUS domain-like"/>
    <property type="match status" value="1"/>
</dbReference>
<dbReference type="CDD" id="cd10146">
    <property type="entry name" value="LabA_like_C"/>
    <property type="match status" value="1"/>
</dbReference>
<accession>A0A974BKH9</accession>
<dbReference type="Pfam" id="PF01936">
    <property type="entry name" value="NYN"/>
    <property type="match status" value="1"/>
</dbReference>
<dbReference type="Gene3D" id="3.40.50.1010">
    <property type="entry name" value="5'-nuclease"/>
    <property type="match status" value="1"/>
</dbReference>
<sequence length="243" mass="27790">MENLQKIVVLIDADNTQLSKMDNVMREISTYGRIIVKRAYGNWKKENLKNWEDEVKRLAIKAVQQFDYVSGKNVTDMAMVIDAVDLLHTGIYDAFVIVASDSDYTPIAIKLHESGVYVIGVGEKKTPEAFRNSCDEFIYLENLSEKELSKADDTDIEYDNDSDANINEIHSLLKIAFEKYQDDDGYVNVSSAGTFIKRTKPDFDLRSYGYLKLPDLIEAYPDKYEIKRYRGKGTVTIVAYKCL</sequence>
<protein>
    <submittedName>
        <fullName evidence="2">NYN domain-containing protein</fullName>
    </submittedName>
</protein>
<dbReference type="PANTHER" id="PTHR35811">
    <property type="entry name" value="SLR1870 PROTEIN"/>
    <property type="match status" value="1"/>
</dbReference>
<dbReference type="EMBL" id="JACBNQ010000010">
    <property type="protein sequence ID" value="NYB74546.1"/>
    <property type="molecule type" value="Genomic_DNA"/>
</dbReference>
<dbReference type="CDD" id="cd11297">
    <property type="entry name" value="PIN_LabA-like_N_1"/>
    <property type="match status" value="1"/>
</dbReference>
<dbReference type="AlphaFoldDB" id="A0A974BKH9"/>
<gene>
    <name evidence="2" type="ORF">HZF24_10410</name>
</gene>
<dbReference type="Pfam" id="PF12872">
    <property type="entry name" value="OST-HTH"/>
    <property type="match status" value="1"/>
</dbReference>
<comment type="caution">
    <text evidence="2">The sequence shown here is derived from an EMBL/GenBank/DDBJ whole genome shotgun (WGS) entry which is preliminary data.</text>
</comment>
<evidence type="ECO:0000313" key="2">
    <source>
        <dbReference type="EMBL" id="NYB74546.1"/>
    </source>
</evidence>
<dbReference type="PROSITE" id="PS51644">
    <property type="entry name" value="HTH_OST"/>
    <property type="match status" value="1"/>
</dbReference>